<gene>
    <name evidence="2" type="ORF">PSI14_19215</name>
</gene>
<protein>
    <submittedName>
        <fullName evidence="2">Type VI secretion system tip protein VgrG</fullName>
    </submittedName>
</protein>
<evidence type="ECO:0000259" key="1">
    <source>
        <dbReference type="Pfam" id="PF22178"/>
    </source>
</evidence>
<name>A0ABT5LWS5_9GAMM</name>
<dbReference type="Proteomes" id="UP001220225">
    <property type="component" value="Unassembled WGS sequence"/>
</dbReference>
<reference evidence="2 3" key="1">
    <citation type="submission" date="2023-02" db="EMBL/GenBank/DDBJ databases">
        <title>Entomopathogenic bacteria.</title>
        <authorList>
            <person name="Machado R.A."/>
        </authorList>
    </citation>
    <scope>NUCLEOTIDE SEQUENCE [LARGE SCALE GENOMIC DNA]</scope>
    <source>
        <strain evidence="2 3">XENO-2</strain>
    </source>
</reference>
<evidence type="ECO:0000313" key="2">
    <source>
        <dbReference type="EMBL" id="MDC9598901.1"/>
    </source>
</evidence>
<dbReference type="SUPFAM" id="SSF69349">
    <property type="entry name" value="Phage fibre proteins"/>
    <property type="match status" value="1"/>
</dbReference>
<organism evidence="2 3">
    <name type="scientific">Xenorhabdus anantnagensis</name>
    <dbReference type="NCBI Taxonomy" id="3025875"/>
    <lineage>
        <taxon>Bacteria</taxon>
        <taxon>Pseudomonadati</taxon>
        <taxon>Pseudomonadota</taxon>
        <taxon>Gammaproteobacteria</taxon>
        <taxon>Enterobacterales</taxon>
        <taxon>Morganellaceae</taxon>
        <taxon>Xenorhabdus</taxon>
    </lineage>
</organism>
<keyword evidence="3" id="KW-1185">Reference proteome</keyword>
<dbReference type="Pfam" id="PF22178">
    <property type="entry name" value="Gp5_trimer_C"/>
    <property type="match status" value="1"/>
</dbReference>
<dbReference type="InterPro" id="IPR054030">
    <property type="entry name" value="Gp5_Vgr_C"/>
</dbReference>
<accession>A0ABT5LWS5</accession>
<feature type="non-terminal residue" evidence="2">
    <location>
        <position position="1"/>
    </location>
</feature>
<dbReference type="EMBL" id="JAQRFN010000050">
    <property type="protein sequence ID" value="MDC9598901.1"/>
    <property type="molecule type" value="Genomic_DNA"/>
</dbReference>
<comment type="caution">
    <text evidence="2">The sequence shown here is derived from an EMBL/GenBank/DDBJ whole genome shotgun (WGS) entry which is preliminary data.</text>
</comment>
<sequence length="123" mass="13193">DAKGSEKLALHAQKDMSTEVLNDRSTRVVHDHTESVGNNQVITVRKDRHKEIIGTEVSSIGTRQVTVEKTSVLSAKGAITIQSTEAGIHIGNTKGSISIDKEGNIHITGDTVIINGQKVITLN</sequence>
<proteinExistence type="predicted"/>
<evidence type="ECO:0000313" key="3">
    <source>
        <dbReference type="Proteomes" id="UP001220225"/>
    </source>
</evidence>
<feature type="domain" description="Gp5/Type VI secretion system Vgr C-terminal trimerisation" evidence="1">
    <location>
        <begin position="1"/>
        <end position="81"/>
    </location>
</feature>